<evidence type="ECO:0000256" key="1">
    <source>
        <dbReference type="ARBA" id="ARBA00010688"/>
    </source>
</evidence>
<comment type="similarity">
    <text evidence="1">Belongs to the carbohydrate kinase PfkB family.</text>
</comment>
<dbReference type="InterPro" id="IPR029056">
    <property type="entry name" value="Ribokinase-like"/>
</dbReference>
<sequence length="342" mass="37843">MKRYVTFGEIMLSLRAPAHERFFQSPWLSATFGGAEANVAVGLARFGLDVSYVTAIPENPIGDACIGELKKHNIDTSLIVRQGDRLGIYFYEKGANQRASVVVYDRARSAISEIKSGDIDWERVFDDACWFHISGITPAISRSSAEVSIEAARKAREKDVNVSLDLNFRKKLWKYGKKAPEVMNEIIEHVDIAVGNEEDFQKSLGIKADVDVESGELDTEKYKSLTDTVLSRYPHLKKVAITMRESYSADHNGWSAVLNNRIEFLFSRKYDIKDIVDRLGAGDAFASGLIYGFNTYRSDKEALEFAVAASCLAHSIGGDLPLISVAEAEKLAGGDASGRVQR</sequence>
<evidence type="ECO:0000259" key="4">
    <source>
        <dbReference type="Pfam" id="PF00294"/>
    </source>
</evidence>
<keyword evidence="2" id="KW-0808">Transferase</keyword>
<dbReference type="AlphaFoldDB" id="A0A0F9C1W1"/>
<organism evidence="5">
    <name type="scientific">marine sediment metagenome</name>
    <dbReference type="NCBI Taxonomy" id="412755"/>
    <lineage>
        <taxon>unclassified sequences</taxon>
        <taxon>metagenomes</taxon>
        <taxon>ecological metagenomes</taxon>
    </lineage>
</organism>
<accession>A0A0F9C1W1</accession>
<dbReference type="SUPFAM" id="SSF53613">
    <property type="entry name" value="Ribokinase-like"/>
    <property type="match status" value="1"/>
</dbReference>
<dbReference type="CDD" id="cd01166">
    <property type="entry name" value="KdgK"/>
    <property type="match status" value="1"/>
</dbReference>
<dbReference type="PANTHER" id="PTHR43320:SF2">
    <property type="entry name" value="2-DEHYDRO-3-DEOXYGLUCONOKINASE_2-DEHYDRO-3-DEOXYGALACTONOKINASE"/>
    <property type="match status" value="1"/>
</dbReference>
<dbReference type="PANTHER" id="PTHR43320">
    <property type="entry name" value="SUGAR KINASE"/>
    <property type="match status" value="1"/>
</dbReference>
<dbReference type="InterPro" id="IPR052700">
    <property type="entry name" value="Carb_kinase_PfkB-like"/>
</dbReference>
<dbReference type="EMBL" id="LAZR01035200">
    <property type="protein sequence ID" value="KKL28149.1"/>
    <property type="molecule type" value="Genomic_DNA"/>
</dbReference>
<name>A0A0F9C1W1_9ZZZZ</name>
<dbReference type="Gene3D" id="3.40.1190.20">
    <property type="match status" value="1"/>
</dbReference>
<gene>
    <name evidence="5" type="ORF">LCGC14_2378040</name>
</gene>
<evidence type="ECO:0000256" key="2">
    <source>
        <dbReference type="ARBA" id="ARBA00022679"/>
    </source>
</evidence>
<dbReference type="GO" id="GO:0016301">
    <property type="term" value="F:kinase activity"/>
    <property type="evidence" value="ECO:0007669"/>
    <property type="project" value="UniProtKB-KW"/>
</dbReference>
<reference evidence="5" key="1">
    <citation type="journal article" date="2015" name="Nature">
        <title>Complex archaea that bridge the gap between prokaryotes and eukaryotes.</title>
        <authorList>
            <person name="Spang A."/>
            <person name="Saw J.H."/>
            <person name="Jorgensen S.L."/>
            <person name="Zaremba-Niedzwiedzka K."/>
            <person name="Martijn J."/>
            <person name="Lind A.E."/>
            <person name="van Eijk R."/>
            <person name="Schleper C."/>
            <person name="Guy L."/>
            <person name="Ettema T.J."/>
        </authorList>
    </citation>
    <scope>NUCLEOTIDE SEQUENCE</scope>
</reference>
<proteinExistence type="inferred from homology"/>
<dbReference type="Pfam" id="PF00294">
    <property type="entry name" value="PfkB"/>
    <property type="match status" value="1"/>
</dbReference>
<evidence type="ECO:0000256" key="3">
    <source>
        <dbReference type="ARBA" id="ARBA00022777"/>
    </source>
</evidence>
<feature type="domain" description="Carbohydrate kinase PfkB" evidence="4">
    <location>
        <begin position="2"/>
        <end position="313"/>
    </location>
</feature>
<dbReference type="InterPro" id="IPR011611">
    <property type="entry name" value="PfkB_dom"/>
</dbReference>
<evidence type="ECO:0000313" key="5">
    <source>
        <dbReference type="EMBL" id="KKL28149.1"/>
    </source>
</evidence>
<keyword evidence="3" id="KW-0418">Kinase</keyword>
<protein>
    <recommendedName>
        <fullName evidence="4">Carbohydrate kinase PfkB domain-containing protein</fullName>
    </recommendedName>
</protein>
<comment type="caution">
    <text evidence="5">The sequence shown here is derived from an EMBL/GenBank/DDBJ whole genome shotgun (WGS) entry which is preliminary data.</text>
</comment>